<keyword evidence="4" id="KW-0732">Signal</keyword>
<dbReference type="Gene3D" id="3.80.10.10">
    <property type="entry name" value="Ribonuclease Inhibitor"/>
    <property type="match status" value="1"/>
</dbReference>
<dbReference type="Pfam" id="PF06458">
    <property type="entry name" value="MucBP"/>
    <property type="match status" value="5"/>
</dbReference>
<keyword evidence="3" id="KW-1133">Transmembrane helix</keyword>
<dbReference type="SUPFAM" id="SSF52058">
    <property type="entry name" value="L domain-like"/>
    <property type="match status" value="1"/>
</dbReference>
<dbReference type="Proteomes" id="UP001290462">
    <property type="component" value="Unassembled WGS sequence"/>
</dbReference>
<feature type="domain" description="MucBP" evidence="5">
    <location>
        <begin position="598"/>
        <end position="660"/>
    </location>
</feature>
<dbReference type="PANTHER" id="PTHR48059:SF30">
    <property type="entry name" value="OS06G0587000 PROTEIN"/>
    <property type="match status" value="1"/>
</dbReference>
<evidence type="ECO:0000313" key="6">
    <source>
        <dbReference type="EMBL" id="MDZ5759641.1"/>
    </source>
</evidence>
<feature type="domain" description="MucBP" evidence="5">
    <location>
        <begin position="394"/>
        <end position="456"/>
    </location>
</feature>
<protein>
    <submittedName>
        <fullName evidence="6">MucBP domain-containing protein</fullName>
    </submittedName>
</protein>
<evidence type="ECO:0000256" key="4">
    <source>
        <dbReference type="SAM" id="SignalP"/>
    </source>
</evidence>
<evidence type="ECO:0000256" key="3">
    <source>
        <dbReference type="SAM" id="Phobius"/>
    </source>
</evidence>
<comment type="subcellular location">
    <subcellularLocation>
        <location evidence="1">Cell envelope</location>
    </subcellularLocation>
</comment>
<evidence type="ECO:0000313" key="7">
    <source>
        <dbReference type="Proteomes" id="UP001290462"/>
    </source>
</evidence>
<feature type="transmembrane region" description="Helical" evidence="3">
    <location>
        <begin position="704"/>
        <end position="721"/>
    </location>
</feature>
<dbReference type="InterPro" id="IPR009459">
    <property type="entry name" value="MucBP_dom"/>
</dbReference>
<dbReference type="AlphaFoldDB" id="A0AAW9K1M1"/>
<reference evidence="6" key="1">
    <citation type="submission" date="2023-08" db="EMBL/GenBank/DDBJ databases">
        <title>Genomic characterization of piscicolin 126 produced by Carnobacterium maltaromaticum CM22 strain isolated from salmon (Salmo salar).</title>
        <authorList>
            <person name="Gonzalez-Gragera E."/>
            <person name="Garcia-Lopez J.D."/>
            <person name="Teso-Perez C."/>
            <person name="Gimenez-Hernandez I."/>
            <person name="Peralta-Sanchez J.M."/>
            <person name="Valdivia E."/>
            <person name="Montalban-Lopez M."/>
            <person name="Martin-Platero A.M."/>
            <person name="Banos A."/>
            <person name="Martinez-Bueno M."/>
        </authorList>
    </citation>
    <scope>NUCLEOTIDE SEQUENCE</scope>
    <source>
        <strain evidence="6">CM22</strain>
    </source>
</reference>
<dbReference type="EMBL" id="JAVBVO010000003">
    <property type="protein sequence ID" value="MDZ5759641.1"/>
    <property type="molecule type" value="Genomic_DNA"/>
</dbReference>
<gene>
    <name evidence="6" type="ORF">RAK27_13340</name>
</gene>
<name>A0AAW9K1M1_CARML</name>
<dbReference type="InterPro" id="IPR032675">
    <property type="entry name" value="LRR_dom_sf"/>
</dbReference>
<evidence type="ECO:0000256" key="1">
    <source>
        <dbReference type="ARBA" id="ARBA00004196"/>
    </source>
</evidence>
<dbReference type="InterPro" id="IPR051848">
    <property type="entry name" value="PGIP"/>
</dbReference>
<dbReference type="Gene3D" id="3.10.20.320">
    <property type="entry name" value="Putative peptidoglycan bound protein (lpxtg motif)"/>
    <property type="match status" value="5"/>
</dbReference>
<comment type="caution">
    <text evidence="6">The sequence shown here is derived from an EMBL/GenBank/DDBJ whole genome shotgun (WGS) entry which is preliminary data.</text>
</comment>
<dbReference type="PANTHER" id="PTHR48059">
    <property type="entry name" value="POLYGALACTURONASE INHIBITOR 1"/>
    <property type="match status" value="1"/>
</dbReference>
<feature type="domain" description="MucBP" evidence="5">
    <location>
        <begin position="320"/>
        <end position="388"/>
    </location>
</feature>
<evidence type="ECO:0000259" key="5">
    <source>
        <dbReference type="Pfam" id="PF06458"/>
    </source>
</evidence>
<accession>A0AAW9K1M1</accession>
<feature type="domain" description="MucBP" evidence="5">
    <location>
        <begin position="530"/>
        <end position="592"/>
    </location>
</feature>
<evidence type="ECO:0000256" key="2">
    <source>
        <dbReference type="ARBA" id="ARBA00022737"/>
    </source>
</evidence>
<keyword evidence="3" id="KW-0472">Membrane</keyword>
<keyword evidence="3" id="KW-0812">Transmembrane</keyword>
<proteinExistence type="predicted"/>
<feature type="chain" id="PRO_5043779495" evidence="4">
    <location>
        <begin position="28"/>
        <end position="730"/>
    </location>
</feature>
<dbReference type="RefSeq" id="WP_322809325.1">
    <property type="nucleotide sequence ID" value="NZ_JAVBVO010000003.1"/>
</dbReference>
<keyword evidence="2" id="KW-0677">Repeat</keyword>
<feature type="domain" description="MucBP" evidence="5">
    <location>
        <begin position="462"/>
        <end position="524"/>
    </location>
</feature>
<feature type="signal peptide" evidence="4">
    <location>
        <begin position="1"/>
        <end position="27"/>
    </location>
</feature>
<dbReference type="GO" id="GO:0030313">
    <property type="term" value="C:cell envelope"/>
    <property type="evidence" value="ECO:0007669"/>
    <property type="project" value="UniProtKB-SubCell"/>
</dbReference>
<organism evidence="6 7">
    <name type="scientific">Carnobacterium maltaromaticum</name>
    <name type="common">Carnobacterium piscicola</name>
    <dbReference type="NCBI Taxonomy" id="2751"/>
    <lineage>
        <taxon>Bacteria</taxon>
        <taxon>Bacillati</taxon>
        <taxon>Bacillota</taxon>
        <taxon>Bacilli</taxon>
        <taxon>Lactobacillales</taxon>
        <taxon>Carnobacteriaceae</taxon>
        <taxon>Carnobacterium</taxon>
    </lineage>
</organism>
<sequence length="730" mass="81678">MKKLKIIQALFVFSLFVTTISPLLVVAETSENSEVSQATDIVTRADLGDQDWLINEVNKQLAPKTVGVDTTFEDLDKIVRIRITTNGNNNPPIVGQIPEEIVKLKNLARLELFSNELTGKIPQAFSQMPKLDYLRIDYNQMTGTIPEGLGNIGYINFTHNKFVGQLPKSLYENRTGENEVNISGNQVTINNMLEIPKSIYNVATFLYTGGYDGHIETKNNYFNGLKSTDVFTPFLVGSPTFLDLFVSQSFDRELFPEHVLTIEDTSLGKIIYEGEINSNLSFPLEQWESGSHLLKFTLDKAFNNPNNSTFVTLDIAAAETVNVRYLDEQDNEIHEANLIKGYSGEAYDATTPEYKLGIPTYKLDETQLPLNAIGTIGSQYQEVIYRYEKVEGAPVKVNYQDEEGHELAPAEILTGKLGASYSANEKSIKDWLLKIKPENEIGVFTDQPQIVTYIYEKVEGAPVTVNYQDKEGNELAPTEILTGKLGATYSAKEKPIKDWLLKIKPENEIGVFTDQSQTVTYVYEKVEGAPVTVNYQDEEGNELVASEILTGKLGATYSAKEKPIKDWLLKIKPENEIGVFTDQPQTVTYVYEKVEGAPITVNYQDEEGNELAPTEILTGRVGTTYNTNKKNIKGWTLKSEPKNATGVFTEEPQTVAYIYEKEKLSTNEILPSPTNKPNVNNPLFIHSISEHSGIFPKTGEEKNYSLIIGILIFISFIVTVGKKKYLGNKD</sequence>